<proteinExistence type="predicted"/>
<dbReference type="EMBL" id="JACEIK010006759">
    <property type="protein sequence ID" value="MCE2056270.1"/>
    <property type="molecule type" value="Genomic_DNA"/>
</dbReference>
<reference evidence="2 3" key="1">
    <citation type="journal article" date="2021" name="BMC Genomics">
        <title>Datura genome reveals duplications of psychoactive alkaloid biosynthetic genes and high mutation rate following tissue culture.</title>
        <authorList>
            <person name="Rajewski A."/>
            <person name="Carter-House D."/>
            <person name="Stajich J."/>
            <person name="Litt A."/>
        </authorList>
    </citation>
    <scope>NUCLEOTIDE SEQUENCE [LARGE SCALE GENOMIC DNA]</scope>
    <source>
        <strain evidence="2">AR-01</strain>
    </source>
</reference>
<evidence type="ECO:0000313" key="2">
    <source>
        <dbReference type="EMBL" id="MCE2056270.1"/>
    </source>
</evidence>
<accession>A0ABS8W2K7</accession>
<gene>
    <name evidence="2" type="ORF">HAX54_044369</name>
</gene>
<keyword evidence="1" id="KW-0175">Coiled coil</keyword>
<evidence type="ECO:0000256" key="1">
    <source>
        <dbReference type="SAM" id="Coils"/>
    </source>
</evidence>
<protein>
    <submittedName>
        <fullName evidence="2">Uncharacterized protein</fullName>
    </submittedName>
</protein>
<organism evidence="2 3">
    <name type="scientific">Datura stramonium</name>
    <name type="common">Jimsonweed</name>
    <name type="synonym">Common thornapple</name>
    <dbReference type="NCBI Taxonomy" id="4076"/>
    <lineage>
        <taxon>Eukaryota</taxon>
        <taxon>Viridiplantae</taxon>
        <taxon>Streptophyta</taxon>
        <taxon>Embryophyta</taxon>
        <taxon>Tracheophyta</taxon>
        <taxon>Spermatophyta</taxon>
        <taxon>Magnoliopsida</taxon>
        <taxon>eudicotyledons</taxon>
        <taxon>Gunneridae</taxon>
        <taxon>Pentapetalae</taxon>
        <taxon>asterids</taxon>
        <taxon>lamiids</taxon>
        <taxon>Solanales</taxon>
        <taxon>Solanaceae</taxon>
        <taxon>Solanoideae</taxon>
        <taxon>Datureae</taxon>
        <taxon>Datura</taxon>
    </lineage>
</organism>
<feature type="coiled-coil region" evidence="1">
    <location>
        <begin position="24"/>
        <end position="58"/>
    </location>
</feature>
<sequence length="85" mass="9950">MIICNLHGVISDFDKEMGILKEKLEMKETENLLLKESVQRLEEELHEVRESNDYLKLELSTGKELIDKQETGLLEAKQKHSIQRI</sequence>
<dbReference type="Proteomes" id="UP000823775">
    <property type="component" value="Unassembled WGS sequence"/>
</dbReference>
<keyword evidence="3" id="KW-1185">Reference proteome</keyword>
<name>A0ABS8W2K7_DATST</name>
<comment type="caution">
    <text evidence="2">The sequence shown here is derived from an EMBL/GenBank/DDBJ whole genome shotgun (WGS) entry which is preliminary data.</text>
</comment>
<evidence type="ECO:0000313" key="3">
    <source>
        <dbReference type="Proteomes" id="UP000823775"/>
    </source>
</evidence>